<keyword evidence="1" id="KW-1133">Transmembrane helix</keyword>
<keyword evidence="1" id="KW-0472">Membrane</keyword>
<accession>A0A4P6P658</accession>
<dbReference type="KEGG" id="lsd:EMK97_16335"/>
<protein>
    <submittedName>
        <fullName evidence="2">Uncharacterized protein</fullName>
    </submittedName>
</protein>
<feature type="transmembrane region" description="Helical" evidence="1">
    <location>
        <begin position="12"/>
        <end position="35"/>
    </location>
</feature>
<evidence type="ECO:0000256" key="1">
    <source>
        <dbReference type="SAM" id="Phobius"/>
    </source>
</evidence>
<name>A0A4P6P658_9GAMM</name>
<evidence type="ECO:0000313" key="2">
    <source>
        <dbReference type="EMBL" id="QBG37186.1"/>
    </source>
</evidence>
<evidence type="ECO:0000313" key="3">
    <source>
        <dbReference type="Proteomes" id="UP000290244"/>
    </source>
</evidence>
<feature type="transmembrane region" description="Helical" evidence="1">
    <location>
        <begin position="55"/>
        <end position="75"/>
    </location>
</feature>
<dbReference type="EMBL" id="CP034759">
    <property type="protein sequence ID" value="QBG37186.1"/>
    <property type="molecule type" value="Genomic_DNA"/>
</dbReference>
<keyword evidence="1" id="KW-0812">Transmembrane</keyword>
<organism evidence="2 3">
    <name type="scientific">Litorilituus sediminis</name>
    <dbReference type="NCBI Taxonomy" id="718192"/>
    <lineage>
        <taxon>Bacteria</taxon>
        <taxon>Pseudomonadati</taxon>
        <taxon>Pseudomonadota</taxon>
        <taxon>Gammaproteobacteria</taxon>
        <taxon>Alteromonadales</taxon>
        <taxon>Colwelliaceae</taxon>
        <taxon>Litorilituus</taxon>
    </lineage>
</organism>
<dbReference type="RefSeq" id="WP_130603853.1">
    <property type="nucleotide sequence ID" value="NZ_CP034759.1"/>
</dbReference>
<dbReference type="Proteomes" id="UP000290244">
    <property type="component" value="Chromosome"/>
</dbReference>
<sequence>MDISAIQNLGIGGNLIALIFLVINIIIHFMFAFGVYKYAKDGEVNGKQTWMVTPLIWGVSTVFLGPFFAAVYWLIHHSNLGSFSEFDLNKLRQRRNNDS</sequence>
<dbReference type="OrthoDB" id="7068919at2"/>
<keyword evidence="3" id="KW-1185">Reference proteome</keyword>
<proteinExistence type="predicted"/>
<dbReference type="AlphaFoldDB" id="A0A4P6P658"/>
<gene>
    <name evidence="2" type="ORF">EMK97_16335</name>
</gene>
<reference evidence="2 3" key="1">
    <citation type="submission" date="2018-12" db="EMBL/GenBank/DDBJ databases">
        <title>Complete genome of Litorilituus sediminis.</title>
        <authorList>
            <person name="Liu A."/>
            <person name="Rong J."/>
        </authorList>
    </citation>
    <scope>NUCLEOTIDE SEQUENCE [LARGE SCALE GENOMIC DNA]</scope>
    <source>
        <strain evidence="2 3">JCM 17549</strain>
    </source>
</reference>